<dbReference type="Pfam" id="PF00378">
    <property type="entry name" value="ECH_1"/>
    <property type="match status" value="1"/>
</dbReference>
<dbReference type="InterPro" id="IPR001753">
    <property type="entry name" value="Enoyl-CoA_hydra/iso"/>
</dbReference>
<dbReference type="GO" id="GO:0003824">
    <property type="term" value="F:catalytic activity"/>
    <property type="evidence" value="ECO:0007669"/>
    <property type="project" value="InterPro"/>
</dbReference>
<reference evidence="3 4" key="1">
    <citation type="submission" date="2022-04" db="EMBL/GenBank/DDBJ databases">
        <title>Diverse halophilic archaea isolated from saline environments.</title>
        <authorList>
            <person name="Cui H.-L."/>
        </authorList>
    </citation>
    <scope>NUCLEOTIDE SEQUENCE [LARGE SCALE GENOMIC DNA]</scope>
    <source>
        <strain evidence="3 4">XZYJT49</strain>
        <plasmid evidence="3 4">unnamed2</plasmid>
    </source>
</reference>
<name>A0A8U0I140_9EURY</name>
<dbReference type="PANTHER" id="PTHR11941:SF54">
    <property type="entry name" value="ENOYL-COA HYDRATASE, MITOCHONDRIAL"/>
    <property type="match status" value="1"/>
</dbReference>
<dbReference type="InterPro" id="IPR018376">
    <property type="entry name" value="Enoyl-CoA_hyd/isom_CS"/>
</dbReference>
<dbReference type="GO" id="GO:0006635">
    <property type="term" value="P:fatty acid beta-oxidation"/>
    <property type="evidence" value="ECO:0007669"/>
    <property type="project" value="TreeGrafter"/>
</dbReference>
<dbReference type="EMBL" id="CP096661">
    <property type="protein sequence ID" value="UPV76753.1"/>
    <property type="molecule type" value="Genomic_DNA"/>
</dbReference>
<organism evidence="3 4">
    <name type="scientific">Halorussus limi</name>
    <dbReference type="NCBI Taxonomy" id="2938695"/>
    <lineage>
        <taxon>Archaea</taxon>
        <taxon>Methanobacteriati</taxon>
        <taxon>Methanobacteriota</taxon>
        <taxon>Stenosarchaea group</taxon>
        <taxon>Halobacteria</taxon>
        <taxon>Halobacteriales</taxon>
        <taxon>Haladaptataceae</taxon>
        <taxon>Halorussus</taxon>
    </lineage>
</organism>
<evidence type="ECO:0000256" key="2">
    <source>
        <dbReference type="RuleBase" id="RU003707"/>
    </source>
</evidence>
<geneLocation type="plasmid" evidence="3 4">
    <name>unnamed2</name>
</geneLocation>
<dbReference type="CDD" id="cd06558">
    <property type="entry name" value="crotonase-like"/>
    <property type="match status" value="1"/>
</dbReference>
<comment type="similarity">
    <text evidence="1 2">Belongs to the enoyl-CoA hydratase/isomerase family.</text>
</comment>
<keyword evidence="3" id="KW-0614">Plasmid</keyword>
<dbReference type="PANTHER" id="PTHR11941">
    <property type="entry name" value="ENOYL-COA HYDRATASE-RELATED"/>
    <property type="match status" value="1"/>
</dbReference>
<dbReference type="RefSeq" id="WP_248652786.1">
    <property type="nucleotide sequence ID" value="NZ_CP096661.1"/>
</dbReference>
<dbReference type="Proteomes" id="UP000830729">
    <property type="component" value="Plasmid unnamed2"/>
</dbReference>
<dbReference type="AlphaFoldDB" id="A0A8U0I140"/>
<dbReference type="Gene3D" id="3.90.226.10">
    <property type="entry name" value="2-enoyl-CoA Hydratase, Chain A, domain 1"/>
    <property type="match status" value="1"/>
</dbReference>
<dbReference type="GeneID" id="72187813"/>
<evidence type="ECO:0000256" key="1">
    <source>
        <dbReference type="ARBA" id="ARBA00005254"/>
    </source>
</evidence>
<protein>
    <submittedName>
        <fullName evidence="3">Enoyl-CoA hydratase/isomerase family protein</fullName>
    </submittedName>
</protein>
<sequence>MGFYSAYDSITVDVADGVATIEFHRPEKYNALNTEVMLDLQRAFAELQLDRDIDVVVITGEGEDAFSAGADIEQYAGPAEEHDPRQKDRQELFYDIYRAPLDLHAPVIAKIDGYCAGGGLILAMYCDMRVAAEGSQFGVPTCNIGQIPTGGSNYRAVQLVGEAKAKELVLTAGFIDDEEAHRIGLVNHVVPSEDLNEKVAGIVDAIQSTGRGAVKNSKKAINQAADAPDIDAAREYEADLWWEQFATDERRDLVDEFNEE</sequence>
<accession>A0A8U0I140</accession>
<dbReference type="SUPFAM" id="SSF52096">
    <property type="entry name" value="ClpP/crotonase"/>
    <property type="match status" value="1"/>
</dbReference>
<gene>
    <name evidence="3" type="ORF">M0R89_21400</name>
</gene>
<dbReference type="PROSITE" id="PS00166">
    <property type="entry name" value="ENOYL_COA_HYDRATASE"/>
    <property type="match status" value="1"/>
</dbReference>
<evidence type="ECO:0000313" key="4">
    <source>
        <dbReference type="Proteomes" id="UP000830729"/>
    </source>
</evidence>
<dbReference type="InterPro" id="IPR029045">
    <property type="entry name" value="ClpP/crotonase-like_dom_sf"/>
</dbReference>
<proteinExistence type="inferred from homology"/>
<keyword evidence="4" id="KW-1185">Reference proteome</keyword>
<evidence type="ECO:0000313" key="3">
    <source>
        <dbReference type="EMBL" id="UPV76753.1"/>
    </source>
</evidence>
<dbReference type="KEGG" id="halx:M0R89_21400"/>